<organism evidence="16 17">
    <name type="scientific">Eleutherodactylus coqui</name>
    <name type="common">Puerto Rican coqui</name>
    <dbReference type="NCBI Taxonomy" id="57060"/>
    <lineage>
        <taxon>Eukaryota</taxon>
        <taxon>Metazoa</taxon>
        <taxon>Chordata</taxon>
        <taxon>Craniata</taxon>
        <taxon>Vertebrata</taxon>
        <taxon>Euteleostomi</taxon>
        <taxon>Amphibia</taxon>
        <taxon>Batrachia</taxon>
        <taxon>Anura</taxon>
        <taxon>Neobatrachia</taxon>
        <taxon>Hyloidea</taxon>
        <taxon>Eleutherodactylidae</taxon>
        <taxon>Eleutherodactylinae</taxon>
        <taxon>Eleutherodactylus</taxon>
        <taxon>Eleutherodactylus</taxon>
    </lineage>
</organism>
<feature type="transmembrane region" description="Helical" evidence="14">
    <location>
        <begin position="28"/>
        <end position="51"/>
    </location>
</feature>
<dbReference type="PROSITE" id="PS50262">
    <property type="entry name" value="G_PROTEIN_RECEP_F1_2"/>
    <property type="match status" value="1"/>
</dbReference>
<feature type="transmembrane region" description="Helical" evidence="14">
    <location>
        <begin position="275"/>
        <end position="295"/>
    </location>
</feature>
<keyword evidence="12 13" id="KW-0807">Transducer</keyword>
<dbReference type="PRINTS" id="PR00237">
    <property type="entry name" value="GPCRRHODOPSN"/>
</dbReference>
<feature type="transmembrane region" description="Helical" evidence="14">
    <location>
        <begin position="203"/>
        <end position="228"/>
    </location>
</feature>
<evidence type="ECO:0000256" key="4">
    <source>
        <dbReference type="ARBA" id="ARBA00022692"/>
    </source>
</evidence>
<dbReference type="Pfam" id="PF13853">
    <property type="entry name" value="7tm_4"/>
    <property type="match status" value="1"/>
</dbReference>
<keyword evidence="8 14" id="KW-0472">Membrane</keyword>
<feature type="transmembrane region" description="Helical" evidence="14">
    <location>
        <begin position="240"/>
        <end position="263"/>
    </location>
</feature>
<keyword evidence="2 14" id="KW-1003">Cell membrane</keyword>
<dbReference type="InterPro" id="IPR000276">
    <property type="entry name" value="GPCR_Rhodpsn"/>
</dbReference>
<dbReference type="PROSITE" id="PS00237">
    <property type="entry name" value="G_PROTEIN_RECEP_F1_1"/>
    <property type="match status" value="1"/>
</dbReference>
<evidence type="ECO:0000256" key="6">
    <source>
        <dbReference type="ARBA" id="ARBA00022989"/>
    </source>
</evidence>
<name>A0A8J6FGI2_ELECQ</name>
<evidence type="ECO:0000256" key="11">
    <source>
        <dbReference type="ARBA" id="ARBA00023180"/>
    </source>
</evidence>
<comment type="similarity">
    <text evidence="13">Belongs to the G-protein coupled receptor 1 family.</text>
</comment>
<dbReference type="InterPro" id="IPR000725">
    <property type="entry name" value="Olfact_rcpt"/>
</dbReference>
<evidence type="ECO:0000313" key="16">
    <source>
        <dbReference type="EMBL" id="KAG9487211.1"/>
    </source>
</evidence>
<keyword evidence="10 13" id="KW-0675">Receptor</keyword>
<dbReference type="PRINTS" id="PR00245">
    <property type="entry name" value="OLFACTORYR"/>
</dbReference>
<dbReference type="FunFam" id="1.20.1070.10:FF:000001">
    <property type="entry name" value="Olfactory receptor"/>
    <property type="match status" value="1"/>
</dbReference>
<evidence type="ECO:0000256" key="8">
    <source>
        <dbReference type="ARBA" id="ARBA00023136"/>
    </source>
</evidence>
<dbReference type="AlphaFoldDB" id="A0A8J6FGI2"/>
<dbReference type="Proteomes" id="UP000770717">
    <property type="component" value="Unassembled WGS sequence"/>
</dbReference>
<feature type="transmembrane region" description="Helical" evidence="14">
    <location>
        <begin position="144"/>
        <end position="166"/>
    </location>
</feature>
<keyword evidence="6 14" id="KW-1133">Transmembrane helix</keyword>
<proteinExistence type="inferred from homology"/>
<dbReference type="GO" id="GO:0004930">
    <property type="term" value="F:G protein-coupled receptor activity"/>
    <property type="evidence" value="ECO:0007669"/>
    <property type="project" value="UniProtKB-KW"/>
</dbReference>
<gene>
    <name evidence="16" type="ORF">GDO78_007205</name>
</gene>
<dbReference type="EMBL" id="WNTK01000003">
    <property type="protein sequence ID" value="KAG9487211.1"/>
    <property type="molecule type" value="Genomic_DNA"/>
</dbReference>
<keyword evidence="9" id="KW-1015">Disulfide bond</keyword>
<dbReference type="SUPFAM" id="SSF81321">
    <property type="entry name" value="Family A G protein-coupled receptor-like"/>
    <property type="match status" value="1"/>
</dbReference>
<feature type="domain" description="G-protein coupled receptors family 1 profile" evidence="15">
    <location>
        <begin position="44"/>
        <end position="293"/>
    </location>
</feature>
<feature type="transmembrane region" description="Helical" evidence="14">
    <location>
        <begin position="102"/>
        <end position="123"/>
    </location>
</feature>
<dbReference type="PANTHER" id="PTHR24242:SF422">
    <property type="entry name" value="OLFACTORY RECEPTOR"/>
    <property type="match status" value="1"/>
</dbReference>
<accession>A0A8J6FGI2</accession>
<keyword evidence="4 13" id="KW-0812">Transmembrane</keyword>
<keyword evidence="3 14" id="KW-0716">Sensory transduction</keyword>
<keyword evidence="7 13" id="KW-0297">G-protein coupled receptor</keyword>
<comment type="caution">
    <text evidence="16">The sequence shown here is derived from an EMBL/GenBank/DDBJ whole genome shotgun (WGS) entry which is preliminary data.</text>
</comment>
<reference evidence="16" key="1">
    <citation type="thesis" date="2020" institute="ProQuest LLC" country="789 East Eisenhower Parkway, Ann Arbor, MI, USA">
        <title>Comparative Genomics and Chromosome Evolution.</title>
        <authorList>
            <person name="Mudd A.B."/>
        </authorList>
    </citation>
    <scope>NUCLEOTIDE SEQUENCE</scope>
    <source>
        <strain evidence="16">HN-11 Male</strain>
        <tissue evidence="16">Kidney and liver</tissue>
    </source>
</reference>
<dbReference type="GO" id="GO:0004984">
    <property type="term" value="F:olfactory receptor activity"/>
    <property type="evidence" value="ECO:0007669"/>
    <property type="project" value="InterPro"/>
</dbReference>
<keyword evidence="17" id="KW-1185">Reference proteome</keyword>
<dbReference type="PANTHER" id="PTHR24242">
    <property type="entry name" value="G-PROTEIN COUPLED RECEPTOR"/>
    <property type="match status" value="1"/>
</dbReference>
<evidence type="ECO:0000256" key="13">
    <source>
        <dbReference type="RuleBase" id="RU000688"/>
    </source>
</evidence>
<evidence type="ECO:0000256" key="14">
    <source>
        <dbReference type="RuleBase" id="RU363047"/>
    </source>
</evidence>
<evidence type="ECO:0000256" key="10">
    <source>
        <dbReference type="ARBA" id="ARBA00023170"/>
    </source>
</evidence>
<dbReference type="Gene3D" id="1.20.1070.10">
    <property type="entry name" value="Rhodopsin 7-helix transmembrane proteins"/>
    <property type="match status" value="1"/>
</dbReference>
<protein>
    <recommendedName>
        <fullName evidence="14">Olfactory receptor</fullName>
    </recommendedName>
</protein>
<evidence type="ECO:0000256" key="1">
    <source>
        <dbReference type="ARBA" id="ARBA00004651"/>
    </source>
</evidence>
<evidence type="ECO:0000256" key="3">
    <source>
        <dbReference type="ARBA" id="ARBA00022606"/>
    </source>
</evidence>
<feature type="transmembrane region" description="Helical" evidence="14">
    <location>
        <begin position="63"/>
        <end position="82"/>
    </location>
</feature>
<dbReference type="InterPro" id="IPR050939">
    <property type="entry name" value="Olfactory_GPCR1"/>
</dbReference>
<evidence type="ECO:0000256" key="5">
    <source>
        <dbReference type="ARBA" id="ARBA00022725"/>
    </source>
</evidence>
<sequence>MLSTENLSNLNSTHFILLGFQASPLVKILLAIIFSMAYVFTILENAAVIVISMCDPKLHTPMYFFLSKLAWLEIAYVSVTVPKMLSGLLTGNNLISLSGCMLQLYLFLSFGCSECFLLAAMAYDRYLAICNPLLYHSIMTCGMCWLLTLGSLFLGFLACSFSIGLITQLNFCGFNLINHYLCDISPVIQLSCDDISTVEMVDFFSALSVLVSSLVLIIISYIYIIATIKNVSSNESWKKAFSTCASHLTVVVLFFGTTIFMYARPQAIDSFNINKFLSVLYSFIIPMLNPVIYTLRNSDMKVSMSAMFTFKTVSKRA</sequence>
<evidence type="ECO:0000256" key="7">
    <source>
        <dbReference type="ARBA" id="ARBA00023040"/>
    </source>
</evidence>
<evidence type="ECO:0000256" key="12">
    <source>
        <dbReference type="ARBA" id="ARBA00023224"/>
    </source>
</evidence>
<evidence type="ECO:0000259" key="15">
    <source>
        <dbReference type="PROSITE" id="PS50262"/>
    </source>
</evidence>
<keyword evidence="11" id="KW-0325">Glycoprotein</keyword>
<evidence type="ECO:0000313" key="17">
    <source>
        <dbReference type="Proteomes" id="UP000770717"/>
    </source>
</evidence>
<dbReference type="InterPro" id="IPR017452">
    <property type="entry name" value="GPCR_Rhodpsn_7TM"/>
</dbReference>
<evidence type="ECO:0000256" key="9">
    <source>
        <dbReference type="ARBA" id="ARBA00023157"/>
    </source>
</evidence>
<dbReference type="OrthoDB" id="9444602at2759"/>
<keyword evidence="5 14" id="KW-0552">Olfaction</keyword>
<comment type="subcellular location">
    <subcellularLocation>
        <location evidence="1 14">Cell membrane</location>
        <topology evidence="1 14">Multi-pass membrane protein</topology>
    </subcellularLocation>
</comment>
<evidence type="ECO:0000256" key="2">
    <source>
        <dbReference type="ARBA" id="ARBA00022475"/>
    </source>
</evidence>
<dbReference type="GO" id="GO:0005886">
    <property type="term" value="C:plasma membrane"/>
    <property type="evidence" value="ECO:0007669"/>
    <property type="project" value="UniProtKB-SubCell"/>
</dbReference>